<dbReference type="InterPro" id="IPR006224">
    <property type="entry name" value="PsdUridine_synth_RluA-like_CS"/>
</dbReference>
<keyword evidence="4" id="KW-1185">Reference proteome</keyword>
<sequence length="333" mass="35708">MHASTLRRGRVVEEPSTPVSAADFIKVAGLRLVRPYYFDYICSVKDRWQGKGVIDVLHDEFPGQPRAFYEAAYADGRLRVEGAPPGADASLPLGDGLRIRHYTHRHEPPVLDVPIPMLGMTEALVAIGKPPSMPVHASGQHRKNSVVAVLEAEAAHLGLLRPVHRLDKGVSGVLLFARSAAAATELSRRIEAHDVEKVYVARVCGAFPAESLTLDVALAWNPRTNHVTVVPGGPLAAAAARKAAAAAAGSFDTAGAAKPALTEFRRLAIAPDGCTSLVECRPRTGRTHQIRVHLQALGHPVANDVQYGGTYPGPERFLRGGKAYLDADPRSLH</sequence>
<dbReference type="Gene3D" id="3.30.2350.10">
    <property type="entry name" value="Pseudouridine synthase"/>
    <property type="match status" value="1"/>
</dbReference>
<organism evidence="3 4">
    <name type="scientific">Elliptochloris bilobata</name>
    <dbReference type="NCBI Taxonomy" id="381761"/>
    <lineage>
        <taxon>Eukaryota</taxon>
        <taxon>Viridiplantae</taxon>
        <taxon>Chlorophyta</taxon>
        <taxon>core chlorophytes</taxon>
        <taxon>Trebouxiophyceae</taxon>
        <taxon>Trebouxiophyceae incertae sedis</taxon>
        <taxon>Elliptochloris clade</taxon>
        <taxon>Elliptochloris</taxon>
    </lineage>
</organism>
<comment type="catalytic activity">
    <reaction evidence="1">
        <text>a uridine in RNA = a pseudouridine in RNA</text>
        <dbReference type="Rhea" id="RHEA:48348"/>
        <dbReference type="Rhea" id="RHEA-COMP:12068"/>
        <dbReference type="Rhea" id="RHEA-COMP:12069"/>
        <dbReference type="ChEBI" id="CHEBI:65314"/>
        <dbReference type="ChEBI" id="CHEBI:65315"/>
    </reaction>
</comment>
<dbReference type="GO" id="GO:0009982">
    <property type="term" value="F:pseudouridine synthase activity"/>
    <property type="evidence" value="ECO:0007669"/>
    <property type="project" value="InterPro"/>
</dbReference>
<gene>
    <name evidence="3" type="ORF">WJX81_003573</name>
</gene>
<dbReference type="SUPFAM" id="SSF55120">
    <property type="entry name" value="Pseudouridine synthase"/>
    <property type="match status" value="1"/>
</dbReference>
<dbReference type="GO" id="GO:0003723">
    <property type="term" value="F:RNA binding"/>
    <property type="evidence" value="ECO:0007669"/>
    <property type="project" value="InterPro"/>
</dbReference>
<dbReference type="InterPro" id="IPR006145">
    <property type="entry name" value="PsdUridine_synth_RsuA/RluA"/>
</dbReference>
<dbReference type="EMBL" id="JALJOU010000004">
    <property type="protein sequence ID" value="KAK9844069.1"/>
    <property type="molecule type" value="Genomic_DNA"/>
</dbReference>
<dbReference type="InterPro" id="IPR020103">
    <property type="entry name" value="PsdUridine_synth_cat_dom_sf"/>
</dbReference>
<protein>
    <recommendedName>
        <fullName evidence="2">Pseudouridine synthase RsuA/RluA-like domain-containing protein</fullName>
    </recommendedName>
</protein>
<dbReference type="Proteomes" id="UP001445335">
    <property type="component" value="Unassembled WGS sequence"/>
</dbReference>
<dbReference type="PANTHER" id="PTHR21600">
    <property type="entry name" value="MITOCHONDRIAL RNA PSEUDOURIDINE SYNTHASE"/>
    <property type="match status" value="1"/>
</dbReference>
<evidence type="ECO:0000259" key="2">
    <source>
        <dbReference type="Pfam" id="PF00849"/>
    </source>
</evidence>
<dbReference type="AlphaFoldDB" id="A0AAW1SDT5"/>
<reference evidence="3 4" key="1">
    <citation type="journal article" date="2024" name="Nat. Commun.">
        <title>Phylogenomics reveals the evolutionary origins of lichenization in chlorophyte algae.</title>
        <authorList>
            <person name="Puginier C."/>
            <person name="Libourel C."/>
            <person name="Otte J."/>
            <person name="Skaloud P."/>
            <person name="Haon M."/>
            <person name="Grisel S."/>
            <person name="Petersen M."/>
            <person name="Berrin J.G."/>
            <person name="Delaux P.M."/>
            <person name="Dal Grande F."/>
            <person name="Keller J."/>
        </authorList>
    </citation>
    <scope>NUCLEOTIDE SEQUENCE [LARGE SCALE GENOMIC DNA]</scope>
    <source>
        <strain evidence="3 4">SAG 245.80</strain>
    </source>
</reference>
<dbReference type="Pfam" id="PF00849">
    <property type="entry name" value="PseudoU_synth_2"/>
    <property type="match status" value="1"/>
</dbReference>
<evidence type="ECO:0000313" key="4">
    <source>
        <dbReference type="Proteomes" id="UP001445335"/>
    </source>
</evidence>
<dbReference type="InterPro" id="IPR050188">
    <property type="entry name" value="RluA_PseudoU_synthase"/>
</dbReference>
<proteinExistence type="predicted"/>
<comment type="caution">
    <text evidence="3">The sequence shown here is derived from an EMBL/GenBank/DDBJ whole genome shotgun (WGS) entry which is preliminary data.</text>
</comment>
<evidence type="ECO:0000256" key="1">
    <source>
        <dbReference type="ARBA" id="ARBA00000073"/>
    </source>
</evidence>
<dbReference type="PROSITE" id="PS01129">
    <property type="entry name" value="PSI_RLU"/>
    <property type="match status" value="1"/>
</dbReference>
<dbReference type="GO" id="GO:0000455">
    <property type="term" value="P:enzyme-directed rRNA pseudouridine synthesis"/>
    <property type="evidence" value="ECO:0007669"/>
    <property type="project" value="TreeGrafter"/>
</dbReference>
<name>A0AAW1SDT5_9CHLO</name>
<accession>A0AAW1SDT5</accession>
<dbReference type="PANTHER" id="PTHR21600:SF40">
    <property type="entry name" value="PSEUDOURIDYLATE SYNTHASE RPUSD2"/>
    <property type="match status" value="1"/>
</dbReference>
<feature type="domain" description="Pseudouridine synthase RsuA/RluA-like" evidence="2">
    <location>
        <begin position="124"/>
        <end position="296"/>
    </location>
</feature>
<evidence type="ECO:0000313" key="3">
    <source>
        <dbReference type="EMBL" id="KAK9844069.1"/>
    </source>
</evidence>